<feature type="domain" description="BHLH" evidence="2">
    <location>
        <begin position="51"/>
        <end position="100"/>
    </location>
</feature>
<proteinExistence type="predicted"/>
<accession>A0AAW1QQF6</accession>
<dbReference type="Gene3D" id="4.10.280.10">
    <property type="entry name" value="Helix-loop-helix DNA-binding domain"/>
    <property type="match status" value="1"/>
</dbReference>
<reference evidence="3 4" key="1">
    <citation type="journal article" date="2024" name="Nat. Commun.">
        <title>Phylogenomics reveals the evolutionary origins of lichenization in chlorophyte algae.</title>
        <authorList>
            <person name="Puginier C."/>
            <person name="Libourel C."/>
            <person name="Otte J."/>
            <person name="Skaloud P."/>
            <person name="Haon M."/>
            <person name="Grisel S."/>
            <person name="Petersen M."/>
            <person name="Berrin J.G."/>
            <person name="Delaux P.M."/>
            <person name="Dal Grande F."/>
            <person name="Keller J."/>
        </authorList>
    </citation>
    <scope>NUCLEOTIDE SEQUENCE [LARGE SCALE GENOMIC DNA]</scope>
    <source>
        <strain evidence="3 4">SAG 2043</strain>
    </source>
</reference>
<dbReference type="GO" id="GO:0003700">
    <property type="term" value="F:DNA-binding transcription factor activity"/>
    <property type="evidence" value="ECO:0007669"/>
    <property type="project" value="InterPro"/>
</dbReference>
<feature type="region of interest" description="Disordered" evidence="1">
    <location>
        <begin position="321"/>
        <end position="400"/>
    </location>
</feature>
<evidence type="ECO:0000313" key="3">
    <source>
        <dbReference type="EMBL" id="KAK9823643.1"/>
    </source>
</evidence>
<feature type="compositionally biased region" description="Low complexity" evidence="1">
    <location>
        <begin position="326"/>
        <end position="363"/>
    </location>
</feature>
<comment type="caution">
    <text evidence="3">The sequence shown here is derived from an EMBL/GenBank/DDBJ whole genome shotgun (WGS) entry which is preliminary data.</text>
</comment>
<feature type="compositionally biased region" description="Pro residues" evidence="1">
    <location>
        <begin position="389"/>
        <end position="400"/>
    </location>
</feature>
<evidence type="ECO:0000313" key="4">
    <source>
        <dbReference type="Proteomes" id="UP001489004"/>
    </source>
</evidence>
<protein>
    <recommendedName>
        <fullName evidence="2">BHLH domain-containing protein</fullName>
    </recommendedName>
</protein>
<dbReference type="GO" id="GO:0005634">
    <property type="term" value="C:nucleus"/>
    <property type="evidence" value="ECO:0007669"/>
    <property type="project" value="TreeGrafter"/>
</dbReference>
<feature type="region of interest" description="Disordered" evidence="1">
    <location>
        <begin position="41"/>
        <end position="64"/>
    </location>
</feature>
<dbReference type="PANTHER" id="PTHR11514:SF43">
    <property type="entry name" value="TRANSCRIPTION FACTOR MYC2"/>
    <property type="match status" value="1"/>
</dbReference>
<dbReference type="Pfam" id="PF00010">
    <property type="entry name" value="HLH"/>
    <property type="match status" value="1"/>
</dbReference>
<dbReference type="PROSITE" id="PS50888">
    <property type="entry name" value="BHLH"/>
    <property type="match status" value="1"/>
</dbReference>
<feature type="region of interest" description="Disordered" evidence="1">
    <location>
        <begin position="1"/>
        <end position="24"/>
    </location>
</feature>
<dbReference type="GO" id="GO:0046983">
    <property type="term" value="F:protein dimerization activity"/>
    <property type="evidence" value="ECO:0007669"/>
    <property type="project" value="InterPro"/>
</dbReference>
<dbReference type="PANTHER" id="PTHR11514">
    <property type="entry name" value="MYC"/>
    <property type="match status" value="1"/>
</dbReference>
<dbReference type="SUPFAM" id="SSF47459">
    <property type="entry name" value="HLH, helix-loop-helix DNA-binding domain"/>
    <property type="match status" value="1"/>
</dbReference>
<dbReference type="InterPro" id="IPR045084">
    <property type="entry name" value="AIB/MYC-like"/>
</dbReference>
<dbReference type="AlphaFoldDB" id="A0AAW1QQF6"/>
<dbReference type="InterPro" id="IPR011598">
    <property type="entry name" value="bHLH_dom"/>
</dbReference>
<name>A0AAW1QQF6_9CHLO</name>
<keyword evidence="4" id="KW-1185">Reference proteome</keyword>
<dbReference type="GO" id="GO:0000976">
    <property type="term" value="F:transcription cis-regulatory region binding"/>
    <property type="evidence" value="ECO:0007669"/>
    <property type="project" value="TreeGrafter"/>
</dbReference>
<dbReference type="SMART" id="SM00353">
    <property type="entry name" value="HLH"/>
    <property type="match status" value="1"/>
</dbReference>
<sequence length="400" mass="41732">MGDKPDPNPPLSGSVRSPECNPDAAPVKRLRAEAAAGLALMQAAAPAPPTKTASSHVATEQRRRDRMNEGFTALRELIPHKDKMDKANFLQQAVEYIQQLQTVIRQLLDMGAVSALPEESQWAIRLLVPRKASEAASAPASTSAAPAPASHAAGGITGLPPSSAYLPCLLQPQQLALLAKHTQQAGEQTKVGGEAAPAAAPAPALGLNLVPPPGQPQQQNSVNLAGTIDLCQLQALLQQQQQQQAAHQMQAQQAARGLWQDPNTLWQMAQLQQLVQSAQSQALNATGLSLANLNQDTLNSLAQQQQALSMFVSQAPISMQVPAPAPSTTCAPPAPAQPATCAPQAPPASEAASRAAAEKGQQANARKRVKVRRGGTAAQIEKPELPSGGGPPAPGRPEHI</sequence>
<gene>
    <name evidence="3" type="ORF">WJX72_004401</name>
</gene>
<dbReference type="Proteomes" id="UP001489004">
    <property type="component" value="Unassembled WGS sequence"/>
</dbReference>
<organism evidence="3 4">
    <name type="scientific">[Myrmecia] bisecta</name>
    <dbReference type="NCBI Taxonomy" id="41462"/>
    <lineage>
        <taxon>Eukaryota</taxon>
        <taxon>Viridiplantae</taxon>
        <taxon>Chlorophyta</taxon>
        <taxon>core chlorophytes</taxon>
        <taxon>Trebouxiophyceae</taxon>
        <taxon>Trebouxiales</taxon>
        <taxon>Trebouxiaceae</taxon>
        <taxon>Myrmecia</taxon>
    </lineage>
</organism>
<dbReference type="EMBL" id="JALJOR010000002">
    <property type="protein sequence ID" value="KAK9823643.1"/>
    <property type="molecule type" value="Genomic_DNA"/>
</dbReference>
<evidence type="ECO:0000256" key="1">
    <source>
        <dbReference type="SAM" id="MobiDB-lite"/>
    </source>
</evidence>
<dbReference type="InterPro" id="IPR036638">
    <property type="entry name" value="HLH_DNA-bd_sf"/>
</dbReference>
<evidence type="ECO:0000259" key="2">
    <source>
        <dbReference type="PROSITE" id="PS50888"/>
    </source>
</evidence>